<dbReference type="InterPro" id="IPR005202">
    <property type="entry name" value="TF_GRAS"/>
</dbReference>
<comment type="caution">
    <text evidence="3">Lacks conserved residue(s) required for the propagation of feature annotation.</text>
</comment>
<dbReference type="GO" id="GO:0006355">
    <property type="term" value="P:regulation of DNA-templated transcription"/>
    <property type="evidence" value="ECO:0000318"/>
    <property type="project" value="GO_Central"/>
</dbReference>
<dbReference type="OrthoDB" id="47276at2759"/>
<dbReference type="Pfam" id="PF03514">
    <property type="entry name" value="GRAS"/>
    <property type="match status" value="1"/>
</dbReference>
<feature type="short sequence motif" description="VHIID" evidence="3">
    <location>
        <begin position="442"/>
        <end position="446"/>
    </location>
</feature>
<evidence type="ECO:0000256" key="4">
    <source>
        <dbReference type="SAM" id="MobiDB-lite"/>
    </source>
</evidence>
<reference evidence="5" key="2">
    <citation type="submission" date="2018-10" db="UniProtKB">
        <authorList>
            <consortium name="EnsemblPlants"/>
        </authorList>
    </citation>
    <scope>IDENTIFICATION</scope>
</reference>
<protein>
    <submittedName>
        <fullName evidence="5">Uncharacterized protein</fullName>
    </submittedName>
</protein>
<dbReference type="Gramene" id="TraesCS4D02G136400.1">
    <property type="protein sequence ID" value="TraesCS4D02G136400.1.cds1"/>
    <property type="gene ID" value="TraesCS4D02G136400"/>
</dbReference>
<dbReference type="PaxDb" id="4565-Traes_4DS_A5CD70F30.3"/>
<feature type="region of interest" description="Disordered" evidence="4">
    <location>
        <begin position="307"/>
        <end position="326"/>
    </location>
</feature>
<name>A0A3B6JJ22_WHEAT</name>
<evidence type="ECO:0000313" key="6">
    <source>
        <dbReference type="Proteomes" id="UP000019116"/>
    </source>
</evidence>
<dbReference type="OMA" id="RLMNCAR"/>
<keyword evidence="1" id="KW-0805">Transcription regulation</keyword>
<dbReference type="RefSeq" id="XP_044374451.1">
    <property type="nucleotide sequence ID" value="XM_044518516.1"/>
</dbReference>
<dbReference type="GO" id="GO:0003700">
    <property type="term" value="F:DNA-binding transcription factor activity"/>
    <property type="evidence" value="ECO:0000318"/>
    <property type="project" value="GO_Central"/>
</dbReference>
<dbReference type="GeneID" id="123096749"/>
<keyword evidence="2" id="KW-0804">Transcription</keyword>
<dbReference type="Gramene" id="TraesSTA4D03G02452810.1">
    <property type="protein sequence ID" value="TraesSTA4D03G02452810.1.CDS1"/>
    <property type="gene ID" value="TraesSTA4D03G02452810"/>
</dbReference>
<feature type="region of interest" description="SAW" evidence="3">
    <location>
        <begin position="632"/>
        <end position="707"/>
    </location>
</feature>
<feature type="region of interest" description="Leucine repeat II (LRII)" evidence="3">
    <location>
        <begin position="492"/>
        <end position="524"/>
    </location>
</feature>
<evidence type="ECO:0000256" key="3">
    <source>
        <dbReference type="PROSITE-ProRule" id="PRU01191"/>
    </source>
</evidence>
<comment type="similarity">
    <text evidence="3">Belongs to the GRAS family.</text>
</comment>
<gene>
    <name evidence="5" type="primary">LOC123096749</name>
</gene>
<dbReference type="AlphaFoldDB" id="A0A3B6JJ22"/>
<proteinExistence type="inferred from homology"/>
<dbReference type="Proteomes" id="UP000019116">
    <property type="component" value="Chromosome 4D"/>
</dbReference>
<reference evidence="5" key="1">
    <citation type="submission" date="2018-08" db="EMBL/GenBank/DDBJ databases">
        <authorList>
            <person name="Rossello M."/>
        </authorList>
    </citation>
    <scope>NUCLEOTIDE SEQUENCE [LARGE SCALE GENOMIC DNA]</scope>
    <source>
        <strain evidence="5">cv. Chinese Spring</strain>
    </source>
</reference>
<accession>A0A3B6JJ22</accession>
<sequence>MLPSHPILLKKKKCSGVMSNAALIATLLQWQVPTRSAMAATPEEFLGQQGFLARLEPPSPSLFLDLPPTPRDDDGHSSFDDMVLPYISRLLMEEGTEDHLFYLYPNHPAVLRAQQPFAQILVDVADSASASGSTSSPSPSSSSDATASTTPSTATASASASPDDAPVQISRPPYTDVNGHASASPDNHSSGLLNGDEMAKRPSSDFFSHLLPGDQDMLNLAFRKGMEEASKFLPPDISLPPINEGTVVGGGNAVSLKKKRAALPLEPDVGRPSKLMMPEQEERKMFDEMMFQEHEICMKGTHNLIAAADGEPGKNSRKKDRSRKAVDDREMVDLHTLLLNCAQALSTDNRQSAIELLKRIRQHSSPKGDAGQRLAHYFANGLEARLAGRGSELYQSLLLSRISVADFLKANQLYMAACCCKKVAYIFADKTICNAVAGKRRLHIVDYGLNQGLQWPGLLRMLAAREGGPPEVRITGIDLPQPGFHGAYHIEETGRRLSNFARVFGVPFKFRGIPAKRETVRPEDLNIDRDEVLVVISLCQFRHLMDESLGFDGPSPRDQVLNNIRKMRPDVFIHGIMNGSYGATSFLTRFREALFHYSAQFDLLDTTVPRDNEGRLLLERDIFGRSCLNVLACEGADRVERPETYKQWQLRNHRAGLRQLPLNPEVVKLVLDKVKDNYHRNFVVDADQRWLLHRWKGRVLYAWSSWIAADAT</sequence>
<dbReference type="Gramene" id="TraesCS4D03G0269700.1">
    <property type="protein sequence ID" value="TraesCS4D03G0269700.1.CDS1"/>
    <property type="gene ID" value="TraesCS4D03G0269700"/>
</dbReference>
<dbReference type="SMR" id="A0A3B6JJ22"/>
<evidence type="ECO:0000256" key="1">
    <source>
        <dbReference type="ARBA" id="ARBA00023015"/>
    </source>
</evidence>
<dbReference type="GO" id="GO:0043565">
    <property type="term" value="F:sequence-specific DNA binding"/>
    <property type="evidence" value="ECO:0000318"/>
    <property type="project" value="GO_Central"/>
</dbReference>
<feature type="region of interest" description="Disordered" evidence="4">
    <location>
        <begin position="128"/>
        <end position="199"/>
    </location>
</feature>
<keyword evidence="6" id="KW-1185">Reference proteome</keyword>
<organism evidence="5">
    <name type="scientific">Triticum aestivum</name>
    <name type="common">Wheat</name>
    <dbReference type="NCBI Taxonomy" id="4565"/>
    <lineage>
        <taxon>Eukaryota</taxon>
        <taxon>Viridiplantae</taxon>
        <taxon>Streptophyta</taxon>
        <taxon>Embryophyta</taxon>
        <taxon>Tracheophyta</taxon>
        <taxon>Spermatophyta</taxon>
        <taxon>Magnoliopsida</taxon>
        <taxon>Liliopsida</taxon>
        <taxon>Poales</taxon>
        <taxon>Poaceae</taxon>
        <taxon>BOP clade</taxon>
        <taxon>Pooideae</taxon>
        <taxon>Triticodae</taxon>
        <taxon>Triticeae</taxon>
        <taxon>Triticinae</taxon>
        <taxon>Triticum</taxon>
    </lineage>
</organism>
<evidence type="ECO:0000256" key="2">
    <source>
        <dbReference type="ARBA" id="ARBA00023163"/>
    </source>
</evidence>
<dbReference type="EnsemblPlants" id="TraesCS4D02G136400.1">
    <property type="protein sequence ID" value="TraesCS4D02G136400.1.cds1"/>
    <property type="gene ID" value="TraesCS4D02G136400"/>
</dbReference>
<feature type="region of interest" description="Leucine repeat I (LRI)" evidence="3">
    <location>
        <begin position="332"/>
        <end position="392"/>
    </location>
</feature>
<dbReference type="Gramene" id="TraesJAG4D03G02454960.1">
    <property type="protein sequence ID" value="TraesJAG4D03G02454960.1.CDS1"/>
    <property type="gene ID" value="TraesJAG4D03G02454960"/>
</dbReference>
<dbReference type="PANTHER" id="PTHR31636">
    <property type="entry name" value="OSJNBA0084A10.13 PROTEIN-RELATED"/>
    <property type="match status" value="1"/>
</dbReference>
<dbReference type="KEGG" id="taes:123096749"/>
<feature type="region of interest" description="VHIID" evidence="3">
    <location>
        <begin position="411"/>
        <end position="476"/>
    </location>
</feature>
<evidence type="ECO:0000313" key="5">
    <source>
        <dbReference type="EnsemblPlants" id="TraesCS4D02G136400.1.cds1"/>
    </source>
</evidence>
<feature type="compositionally biased region" description="Low complexity" evidence="4">
    <location>
        <begin position="128"/>
        <end position="166"/>
    </location>
</feature>
<dbReference type="PROSITE" id="PS50985">
    <property type="entry name" value="GRAS"/>
    <property type="match status" value="1"/>
</dbReference>
<dbReference type="GO" id="GO:0005634">
    <property type="term" value="C:nucleus"/>
    <property type="evidence" value="ECO:0000318"/>
    <property type="project" value="GO_Central"/>
</dbReference>